<dbReference type="AlphaFoldDB" id="M7SDC4"/>
<evidence type="ECO:0000256" key="1">
    <source>
        <dbReference type="ARBA" id="ARBA00006328"/>
    </source>
</evidence>
<dbReference type="OMA" id="MMASLWA"/>
<dbReference type="PANTHER" id="PTHR42748">
    <property type="entry name" value="NITROGEN METABOLITE REPRESSION PROTEIN NMRA FAMILY MEMBER"/>
    <property type="match status" value="1"/>
</dbReference>
<accession>M7SDC4</accession>
<dbReference type="eggNOG" id="ENOG502T9IA">
    <property type="taxonomic scope" value="Eukaryota"/>
</dbReference>
<dbReference type="Pfam" id="PF05368">
    <property type="entry name" value="NmrA"/>
    <property type="match status" value="1"/>
</dbReference>
<evidence type="ECO:0000259" key="3">
    <source>
        <dbReference type="Pfam" id="PF05368"/>
    </source>
</evidence>
<dbReference type="GO" id="GO:0005634">
    <property type="term" value="C:nucleus"/>
    <property type="evidence" value="ECO:0007669"/>
    <property type="project" value="TreeGrafter"/>
</dbReference>
<evidence type="ECO:0000256" key="2">
    <source>
        <dbReference type="ARBA" id="ARBA00022857"/>
    </source>
</evidence>
<organism evidence="4 5">
    <name type="scientific">Eutypa lata (strain UCR-EL1)</name>
    <name type="common">Grapevine dieback disease fungus</name>
    <name type="synonym">Eutypa armeniacae</name>
    <dbReference type="NCBI Taxonomy" id="1287681"/>
    <lineage>
        <taxon>Eukaryota</taxon>
        <taxon>Fungi</taxon>
        <taxon>Dikarya</taxon>
        <taxon>Ascomycota</taxon>
        <taxon>Pezizomycotina</taxon>
        <taxon>Sordariomycetes</taxon>
        <taxon>Xylariomycetidae</taxon>
        <taxon>Xylariales</taxon>
        <taxon>Diatrypaceae</taxon>
        <taxon>Eutypa</taxon>
    </lineage>
</organism>
<keyword evidence="5" id="KW-1185">Reference proteome</keyword>
<dbReference type="InterPro" id="IPR051164">
    <property type="entry name" value="NmrA-like_oxidored"/>
</dbReference>
<dbReference type="InterPro" id="IPR008030">
    <property type="entry name" value="NmrA-like"/>
</dbReference>
<dbReference type="EMBL" id="KB707488">
    <property type="protein sequence ID" value="EMR62152.1"/>
    <property type="molecule type" value="Genomic_DNA"/>
</dbReference>
<comment type="similarity">
    <text evidence="1">Belongs to the NmrA-type oxidoreductase family.</text>
</comment>
<dbReference type="SUPFAM" id="SSF51735">
    <property type="entry name" value="NAD(P)-binding Rossmann-fold domains"/>
    <property type="match status" value="1"/>
</dbReference>
<dbReference type="InterPro" id="IPR036291">
    <property type="entry name" value="NAD(P)-bd_dom_sf"/>
</dbReference>
<dbReference type="Proteomes" id="UP000012174">
    <property type="component" value="Unassembled WGS sequence"/>
</dbReference>
<feature type="domain" description="NmrA-like" evidence="3">
    <location>
        <begin position="5"/>
        <end position="263"/>
    </location>
</feature>
<dbReference type="KEGG" id="ela:UCREL1_10922"/>
<evidence type="ECO:0000313" key="4">
    <source>
        <dbReference type="EMBL" id="EMR62152.1"/>
    </source>
</evidence>
<keyword evidence="2" id="KW-0521">NADP</keyword>
<gene>
    <name evidence="4" type="ORF">UCREL1_10922</name>
</gene>
<proteinExistence type="inferred from homology"/>
<dbReference type="Gene3D" id="3.90.25.10">
    <property type="entry name" value="UDP-galactose 4-epimerase, domain 1"/>
    <property type="match status" value="1"/>
</dbReference>
<protein>
    <submittedName>
        <fullName evidence="4">Putative nucleoside-diphosphate-sugar epimerase family protein</fullName>
    </submittedName>
</protein>
<reference evidence="5" key="1">
    <citation type="journal article" date="2013" name="Genome Announc.">
        <title>Draft genome sequence of the grapevine dieback fungus Eutypa lata UCR-EL1.</title>
        <authorList>
            <person name="Blanco-Ulate B."/>
            <person name="Rolshausen P.E."/>
            <person name="Cantu D."/>
        </authorList>
    </citation>
    <scope>NUCLEOTIDE SEQUENCE [LARGE SCALE GENOMIC DNA]</scope>
    <source>
        <strain evidence="5">UCR-EL1</strain>
    </source>
</reference>
<dbReference type="PANTHER" id="PTHR42748:SF25">
    <property type="entry name" value="NMRA FAMILY PROTEIN"/>
    <property type="match status" value="1"/>
</dbReference>
<dbReference type="Gene3D" id="3.40.50.720">
    <property type="entry name" value="NAD(P)-binding Rossmann-like Domain"/>
    <property type="match status" value="1"/>
</dbReference>
<dbReference type="HOGENOM" id="CLU_007383_8_4_1"/>
<name>M7SDC4_EUTLA</name>
<evidence type="ECO:0000313" key="5">
    <source>
        <dbReference type="Proteomes" id="UP000012174"/>
    </source>
</evidence>
<dbReference type="OrthoDB" id="9997102at2759"/>
<sequence>MQPLTILIVGATGQQGTATISALHTIIASQKPHRNKTPSFEILALTRSASSSKATALKAKFPDITLVEGSTRNPEAIFTAHPGITSIFLVTVPGAPGDEEAQALPLIDAAIITHEIPHLVFSSVDRGGDDASWENETDVPHFASKHRIEMHLRSVTATATASATTAGSGSCKTTKTAWTILRPTGFMDNYGSPTPFGRMMAALWATMPSGRRMQLVSVHDIGVFAARALLDPEGWQGRAVGLAGDEITFEEAREEYRETLGREMPQAWALVGQGVRWAVAEAGTSMRWFEDVGFGADIKALREEEPGLLDFRGWLKMTYGRGNG</sequence>